<evidence type="ECO:0000313" key="3">
    <source>
        <dbReference type="Proteomes" id="UP000605148"/>
    </source>
</evidence>
<name>A0A916TK62_9HYPH</name>
<accession>A0A916TK62</accession>
<gene>
    <name evidence="2" type="ORF">GCM10011316_21690</name>
</gene>
<evidence type="ECO:0000313" key="2">
    <source>
        <dbReference type="EMBL" id="GGB49227.1"/>
    </source>
</evidence>
<proteinExistence type="predicted"/>
<dbReference type="Proteomes" id="UP000605148">
    <property type="component" value="Unassembled WGS sequence"/>
</dbReference>
<reference evidence="2" key="1">
    <citation type="journal article" date="2014" name="Int. J. Syst. Evol. Microbiol.">
        <title>Complete genome sequence of Corynebacterium casei LMG S-19264T (=DSM 44701T), isolated from a smear-ripened cheese.</title>
        <authorList>
            <consortium name="US DOE Joint Genome Institute (JGI-PGF)"/>
            <person name="Walter F."/>
            <person name="Albersmeier A."/>
            <person name="Kalinowski J."/>
            <person name="Ruckert C."/>
        </authorList>
    </citation>
    <scope>NUCLEOTIDE SEQUENCE</scope>
    <source>
        <strain evidence="2">CGMCC 1.12426</strain>
    </source>
</reference>
<dbReference type="AlphaFoldDB" id="A0A916TK62"/>
<reference evidence="2" key="2">
    <citation type="submission" date="2020-09" db="EMBL/GenBank/DDBJ databases">
        <authorList>
            <person name="Sun Q."/>
            <person name="Zhou Y."/>
        </authorList>
    </citation>
    <scope>NUCLEOTIDE SEQUENCE</scope>
    <source>
        <strain evidence="2">CGMCC 1.12426</strain>
    </source>
</reference>
<feature type="region of interest" description="Disordered" evidence="1">
    <location>
        <begin position="80"/>
        <end position="107"/>
    </location>
</feature>
<organism evidence="2 3">
    <name type="scientific">Roseibium aquae</name>
    <dbReference type="NCBI Taxonomy" id="1323746"/>
    <lineage>
        <taxon>Bacteria</taxon>
        <taxon>Pseudomonadati</taxon>
        <taxon>Pseudomonadota</taxon>
        <taxon>Alphaproteobacteria</taxon>
        <taxon>Hyphomicrobiales</taxon>
        <taxon>Stappiaceae</taxon>
        <taxon>Roseibium</taxon>
    </lineage>
</organism>
<evidence type="ECO:0000256" key="1">
    <source>
        <dbReference type="SAM" id="MobiDB-lite"/>
    </source>
</evidence>
<protein>
    <submittedName>
        <fullName evidence="2">Uncharacterized protein</fullName>
    </submittedName>
</protein>
<dbReference type="RefSeq" id="WP_150496338.1">
    <property type="nucleotide sequence ID" value="NZ_BMFA01000006.1"/>
</dbReference>
<keyword evidence="3" id="KW-1185">Reference proteome</keyword>
<sequence>MRKTPSTYAAVDGGGKLIAQTWHEDIVRKLVFAAIYVTPWWQKSILRRVPVLRRIKQFQMDWRVEREVERHLETVADMKRRAERDGGQAQASDSQGPAAGIETGSHDREPGLGRVLMADIFCQDVSLDGSVVQAKSALKDGEPHYWVEAHINGADLPGPMIYKCHDPQQATKRANNLIIELNQAYHMKIERELKERERLKKLEQDKLNPQWGVF</sequence>
<dbReference type="EMBL" id="BMFA01000006">
    <property type="protein sequence ID" value="GGB49227.1"/>
    <property type="molecule type" value="Genomic_DNA"/>
</dbReference>
<comment type="caution">
    <text evidence="2">The sequence shown here is derived from an EMBL/GenBank/DDBJ whole genome shotgun (WGS) entry which is preliminary data.</text>
</comment>